<dbReference type="PANTHER" id="PTHR10458:SF2">
    <property type="entry name" value="PEPTIDE DEFORMYLASE, MITOCHONDRIAL"/>
    <property type="match status" value="1"/>
</dbReference>
<dbReference type="CDD" id="cd00487">
    <property type="entry name" value="Pep_deformylase"/>
    <property type="match status" value="1"/>
</dbReference>
<evidence type="ECO:0000256" key="6">
    <source>
        <dbReference type="ARBA" id="ARBA00037114"/>
    </source>
</evidence>
<evidence type="ECO:0000256" key="5">
    <source>
        <dbReference type="ARBA" id="ARBA00022917"/>
    </source>
</evidence>
<dbReference type="GeneID" id="100207293"/>
<evidence type="ECO:0000256" key="7">
    <source>
        <dbReference type="RuleBase" id="RU362111"/>
    </source>
</evidence>
<organism evidence="9 10">
    <name type="scientific">Hydra vulgaris</name>
    <name type="common">Hydra</name>
    <name type="synonym">Hydra attenuata</name>
    <dbReference type="NCBI Taxonomy" id="6087"/>
    <lineage>
        <taxon>Eukaryota</taxon>
        <taxon>Metazoa</taxon>
        <taxon>Cnidaria</taxon>
        <taxon>Hydrozoa</taxon>
        <taxon>Hydroidolina</taxon>
        <taxon>Anthoathecata</taxon>
        <taxon>Aplanulata</taxon>
        <taxon>Hydridae</taxon>
        <taxon>Hydra</taxon>
    </lineage>
</organism>
<dbReference type="NCBIfam" id="NF001159">
    <property type="entry name" value="PRK00150.1-3"/>
    <property type="match status" value="1"/>
</dbReference>
<sequence>MIYAYKTLTLVKLYFSTFLCLCIQSIMYNKRFILQHQRSIREWTSNLINNFTKDTHKVRQIGDPVLRQVAKPVDLATIVTPDFKKLCDRLVSTLRRHNGCGIAAPQIGVPLQVIAVEFTGYDLKVAMDKYGSKGVSKLQMSLFPLKVMINPKIKIIDPTMLALKEGCLSVKGYRAMVPRVKEIEVEMLNVSGNTETFRSLGWTSRIIQHEVDHLQGNLFVDTMLYKTLINDSWNEFVD</sequence>
<keyword evidence="5 7" id="KW-0648">Protein biosynthesis</keyword>
<dbReference type="RefSeq" id="XP_065675180.1">
    <property type="nucleotide sequence ID" value="XM_065819108.1"/>
</dbReference>
<dbReference type="Gene3D" id="3.90.45.10">
    <property type="entry name" value="Peptide deformylase"/>
    <property type="match status" value="1"/>
</dbReference>
<name>A0ABM4DKX9_HYDVU</name>
<accession>A0ABM4DKX9</accession>
<dbReference type="Pfam" id="PF01327">
    <property type="entry name" value="Pep_deformylase"/>
    <property type="match status" value="1"/>
</dbReference>
<evidence type="ECO:0000256" key="3">
    <source>
        <dbReference type="ARBA" id="ARBA00022723"/>
    </source>
</evidence>
<evidence type="ECO:0000256" key="1">
    <source>
        <dbReference type="ARBA" id="ARBA00010759"/>
    </source>
</evidence>
<keyword evidence="8" id="KW-0472">Membrane</keyword>
<evidence type="ECO:0000256" key="4">
    <source>
        <dbReference type="ARBA" id="ARBA00022801"/>
    </source>
</evidence>
<comment type="function">
    <text evidence="6 7">Removes the formyl group from the N-terminal Met of newly synthesized proteins.</text>
</comment>
<keyword evidence="3 7" id="KW-0479">Metal-binding</keyword>
<dbReference type="PRINTS" id="PR01576">
    <property type="entry name" value="PDEFORMYLASE"/>
</dbReference>
<keyword evidence="9" id="KW-1185">Reference proteome</keyword>
<comment type="catalytic activity">
    <reaction evidence="7">
        <text>N-terminal N-formyl-L-methionyl-[peptide] + H2O = N-terminal L-methionyl-[peptide] + formate</text>
        <dbReference type="Rhea" id="RHEA:24420"/>
        <dbReference type="Rhea" id="RHEA-COMP:10639"/>
        <dbReference type="Rhea" id="RHEA-COMP:10640"/>
        <dbReference type="ChEBI" id="CHEBI:15377"/>
        <dbReference type="ChEBI" id="CHEBI:15740"/>
        <dbReference type="ChEBI" id="CHEBI:49298"/>
        <dbReference type="ChEBI" id="CHEBI:64731"/>
        <dbReference type="EC" id="3.5.1.88"/>
    </reaction>
</comment>
<evidence type="ECO:0000256" key="2">
    <source>
        <dbReference type="ARBA" id="ARBA00012175"/>
    </source>
</evidence>
<dbReference type="InterPro" id="IPR023635">
    <property type="entry name" value="Peptide_deformylase"/>
</dbReference>
<evidence type="ECO:0000313" key="9">
    <source>
        <dbReference type="Proteomes" id="UP001652625"/>
    </source>
</evidence>
<dbReference type="PANTHER" id="PTHR10458">
    <property type="entry name" value="PEPTIDE DEFORMYLASE"/>
    <property type="match status" value="1"/>
</dbReference>
<dbReference type="Proteomes" id="UP001652625">
    <property type="component" value="Chromosome 15"/>
</dbReference>
<dbReference type="InterPro" id="IPR036821">
    <property type="entry name" value="Peptide_deformylase_sf"/>
</dbReference>
<dbReference type="HAMAP" id="MF_00163">
    <property type="entry name" value="Pep_deformylase"/>
    <property type="match status" value="1"/>
</dbReference>
<keyword evidence="8" id="KW-1133">Transmembrane helix</keyword>
<dbReference type="SUPFAM" id="SSF56420">
    <property type="entry name" value="Peptide deformylase"/>
    <property type="match status" value="1"/>
</dbReference>
<evidence type="ECO:0000256" key="8">
    <source>
        <dbReference type="SAM" id="Phobius"/>
    </source>
</evidence>
<keyword evidence="8" id="KW-0812">Transmembrane</keyword>
<protein>
    <recommendedName>
        <fullName evidence="2 7">Peptide deformylase</fullName>
        <ecNumber evidence="2 7">3.5.1.88</ecNumber>
    </recommendedName>
</protein>
<feature type="transmembrane region" description="Helical" evidence="8">
    <location>
        <begin position="12"/>
        <end position="29"/>
    </location>
</feature>
<dbReference type="EC" id="3.5.1.88" evidence="2 7"/>
<proteinExistence type="inferred from homology"/>
<gene>
    <name evidence="10" type="primary">LOC100207293</name>
</gene>
<reference evidence="10" key="1">
    <citation type="submission" date="2025-08" db="UniProtKB">
        <authorList>
            <consortium name="RefSeq"/>
        </authorList>
    </citation>
    <scope>IDENTIFICATION</scope>
</reference>
<comment type="similarity">
    <text evidence="1 7">Belongs to the polypeptide deformylase family.</text>
</comment>
<evidence type="ECO:0000313" key="10">
    <source>
        <dbReference type="RefSeq" id="XP_065675180.1"/>
    </source>
</evidence>
<keyword evidence="4 7" id="KW-0378">Hydrolase</keyword>